<dbReference type="PROSITE" id="PS51094">
    <property type="entry name" value="PTS_EIIA_TYPE_2"/>
    <property type="match status" value="1"/>
</dbReference>
<dbReference type="Pfam" id="PF00359">
    <property type="entry name" value="PTS_EIIA_2"/>
    <property type="match status" value="1"/>
</dbReference>
<organism evidence="2">
    <name type="scientific">marine sediment metagenome</name>
    <dbReference type="NCBI Taxonomy" id="412755"/>
    <lineage>
        <taxon>unclassified sequences</taxon>
        <taxon>metagenomes</taxon>
        <taxon>ecological metagenomes</taxon>
    </lineage>
</organism>
<comment type="caution">
    <text evidence="2">The sequence shown here is derived from an EMBL/GenBank/DDBJ whole genome shotgun (WGS) entry which is preliminary data.</text>
</comment>
<dbReference type="SUPFAM" id="SSF55804">
    <property type="entry name" value="Phoshotransferase/anion transport protein"/>
    <property type="match status" value="1"/>
</dbReference>
<dbReference type="InterPro" id="IPR002178">
    <property type="entry name" value="PTS_EIIA_type-2_dom"/>
</dbReference>
<accession>X0T3D5</accession>
<dbReference type="PANTHER" id="PTHR47738">
    <property type="entry name" value="PTS SYSTEM FRUCTOSE-LIKE EIIA COMPONENT-RELATED"/>
    <property type="match status" value="1"/>
</dbReference>
<proteinExistence type="predicted"/>
<name>X0T3D5_9ZZZZ</name>
<evidence type="ECO:0000313" key="2">
    <source>
        <dbReference type="EMBL" id="GAF70545.1"/>
    </source>
</evidence>
<dbReference type="CDD" id="cd00211">
    <property type="entry name" value="PTS_IIA_fru"/>
    <property type="match status" value="1"/>
</dbReference>
<dbReference type="Gene3D" id="3.40.930.10">
    <property type="entry name" value="Mannitol-specific EII, Chain A"/>
    <property type="match status" value="1"/>
</dbReference>
<gene>
    <name evidence="2" type="ORF">S01H1_10290</name>
</gene>
<reference evidence="2" key="1">
    <citation type="journal article" date="2014" name="Front. Microbiol.">
        <title>High frequency of phylogenetically diverse reductive dehalogenase-homologous genes in deep subseafloor sedimentary metagenomes.</title>
        <authorList>
            <person name="Kawai M."/>
            <person name="Futagami T."/>
            <person name="Toyoda A."/>
            <person name="Takaki Y."/>
            <person name="Nishi S."/>
            <person name="Hori S."/>
            <person name="Arai W."/>
            <person name="Tsubouchi T."/>
            <person name="Morono Y."/>
            <person name="Uchiyama I."/>
            <person name="Ito T."/>
            <person name="Fujiyama A."/>
            <person name="Inagaki F."/>
            <person name="Takami H."/>
        </authorList>
    </citation>
    <scope>NUCLEOTIDE SEQUENCE</scope>
    <source>
        <strain evidence="2">Expedition CK06-06</strain>
    </source>
</reference>
<protein>
    <recommendedName>
        <fullName evidence="1">PTS EIIA type-2 domain-containing protein</fullName>
    </recommendedName>
</protein>
<evidence type="ECO:0000259" key="1">
    <source>
        <dbReference type="PROSITE" id="PS51094"/>
    </source>
</evidence>
<dbReference type="InterPro" id="IPR016152">
    <property type="entry name" value="PTrfase/Anion_transptr"/>
</dbReference>
<feature type="domain" description="PTS EIIA type-2" evidence="1">
    <location>
        <begin position="5"/>
        <end position="151"/>
    </location>
</feature>
<sequence>MDMSGILREECIQIGTEAGDKEGLLRDIARLAKKCPILGEIDEEAIFRALDEREALGSTGFGEEIAIPHCVLDDISEFVVGLLIVTDGVDFQSLDAEPVRLLVFIIGPSSQRNDHIRVLATVSQVLRIPGAKKEMFAEKNPEVIKESFLRYSRDEVDTKAHAECCIFHVFVQREHEFYDILQVFTAMESCSVSVIEAKDGSAFLHKLPLFSSVWSEGRKGFNRVISAIVKKSLANDTIRQINDIAGGLDKEPGIMMTVQDAFYTGGSLNS</sequence>
<dbReference type="InterPro" id="IPR051541">
    <property type="entry name" value="PTS_SugarTrans_NitroReg"/>
</dbReference>
<dbReference type="EMBL" id="BARS01005257">
    <property type="protein sequence ID" value="GAF70545.1"/>
    <property type="molecule type" value="Genomic_DNA"/>
</dbReference>
<dbReference type="AlphaFoldDB" id="X0T3D5"/>